<evidence type="ECO:0000313" key="4">
    <source>
        <dbReference type="EMBL" id="MFD3393125.1"/>
    </source>
</evidence>
<keyword evidence="1" id="KW-0808">Transferase</keyword>
<protein>
    <submittedName>
        <fullName evidence="4">Amidophosphoribosyltransferase</fullName>
    </submittedName>
</protein>
<evidence type="ECO:0000256" key="1">
    <source>
        <dbReference type="ARBA" id="ARBA00022679"/>
    </source>
</evidence>
<dbReference type="PROSITE" id="PS51278">
    <property type="entry name" value="GATASE_TYPE_2"/>
    <property type="match status" value="1"/>
</dbReference>
<evidence type="ECO:0000313" key="5">
    <source>
        <dbReference type="Proteomes" id="UP001598138"/>
    </source>
</evidence>
<dbReference type="Pfam" id="PF13522">
    <property type="entry name" value="GATase_6"/>
    <property type="match status" value="1"/>
</dbReference>
<dbReference type="InterPro" id="IPR017932">
    <property type="entry name" value="GATase_2_dom"/>
</dbReference>
<accession>A0ABW6D869</accession>
<dbReference type="Gene3D" id="3.60.20.10">
    <property type="entry name" value="Glutamine Phosphoribosylpyrophosphate, subunit 1, domain 1"/>
    <property type="match status" value="1"/>
</dbReference>
<dbReference type="InterPro" id="IPR000836">
    <property type="entry name" value="PRTase_dom"/>
</dbReference>
<name>A0ABW6D869_9BACT</name>
<evidence type="ECO:0000259" key="3">
    <source>
        <dbReference type="PROSITE" id="PS51278"/>
    </source>
</evidence>
<gene>
    <name evidence="4" type="ORF">U0R10_00685</name>
</gene>
<dbReference type="EMBL" id="JBBKXZ010000001">
    <property type="protein sequence ID" value="MFD3393125.1"/>
    <property type="molecule type" value="Genomic_DNA"/>
</dbReference>
<feature type="domain" description="Glutamine amidotransferase type-2" evidence="3">
    <location>
        <begin position="9"/>
        <end position="310"/>
    </location>
</feature>
<dbReference type="Proteomes" id="UP001598138">
    <property type="component" value="Unassembled WGS sequence"/>
</dbReference>
<dbReference type="RefSeq" id="WP_377981754.1">
    <property type="nucleotide sequence ID" value="NZ_JBBKXZ010000001.1"/>
</dbReference>
<evidence type="ECO:0000256" key="2">
    <source>
        <dbReference type="ARBA" id="ARBA00022962"/>
    </source>
</evidence>
<dbReference type="SUPFAM" id="SSF56235">
    <property type="entry name" value="N-terminal nucleophile aminohydrolases (Ntn hydrolases)"/>
    <property type="match status" value="1"/>
</dbReference>
<organism evidence="4 5">
    <name type="scientific">Aquirufa avitistagni</name>
    <dbReference type="NCBI Taxonomy" id="3104728"/>
    <lineage>
        <taxon>Bacteria</taxon>
        <taxon>Pseudomonadati</taxon>
        <taxon>Bacteroidota</taxon>
        <taxon>Cytophagia</taxon>
        <taxon>Cytophagales</taxon>
        <taxon>Flectobacillaceae</taxon>
        <taxon>Aquirufa</taxon>
    </lineage>
</organism>
<comment type="caution">
    <text evidence="4">The sequence shown here is derived from an EMBL/GenBank/DDBJ whole genome shotgun (WGS) entry which is preliminary data.</text>
</comment>
<dbReference type="InterPro" id="IPR029055">
    <property type="entry name" value="Ntn_hydrolases_N"/>
</dbReference>
<reference evidence="4 5" key="1">
    <citation type="submission" date="2024-03" db="EMBL/GenBank/DDBJ databases">
        <title>Aquirufa genome sequencing.</title>
        <authorList>
            <person name="Pitt A."/>
            <person name="Hahn M.W."/>
        </authorList>
    </citation>
    <scope>NUCLEOTIDE SEQUENCE [LARGE SCALE GENOMIC DNA]</scope>
    <source>
        <strain evidence="4 5">OSTEICH-129V</strain>
    </source>
</reference>
<dbReference type="InterPro" id="IPR029057">
    <property type="entry name" value="PRTase-like"/>
</dbReference>
<dbReference type="CDD" id="cd06223">
    <property type="entry name" value="PRTases_typeI"/>
    <property type="match status" value="1"/>
</dbReference>
<dbReference type="PANTHER" id="PTHR11907">
    <property type="entry name" value="AMIDOPHOSPHORIBOSYLTRANSFERASE"/>
    <property type="match status" value="1"/>
</dbReference>
<sequence>MSESIKHECGIALIRMRKPFQHYLDKYDTPMYGLNKLYLMMEKQVNRGQDGAGIANIKIDVKPGSRYISRYRSVEPQAVADIFGKINKKFKKAQKLAKETKRDTGIDAVHDATWWQENVAFTGEVLLGHLRYGTHGQNEIENCHPMLRQNNWRSRNLVMAGNFNMTNVDDLFDRLVSLGQHPKEKVDTVTVMEKIGHFLDEENQRQFGKFKDQYENPELSDVLAANIDLKRVLERSCKDFDGGYAMVGMTGYGASFVARDPAGIRPAYYYMDDEVVVVASEKQAIKTSFNCAYDQIKEITPGHALIIEMDASVSEVPFIDRIEQKSCSFERIYFSRGSDPDIYRERKKLGRLLIPQILDEVKNDLKHTVFSYIPNTAESAFLGMIDGLEDHLAKERKKAIMEGVLFEEQLEELLTFRPRVEKLISKDVKVRTFIASDAMRDDMVSHVYDTTYEVIEKGVDSVVLIDDSIVRGTTLEKSILSLLDKLSPKKIVIVSSAPQIRYPDCYGIDMSKMKEFVAFRAALALLKERGMEHILDEVNLKCLLALENGTASSENFVKAIYAPFTDEEISDKIAEIVKPKNLQAELSIVYQTVPNLNLACPNHLGDWYFTGNFPTPGGNQVVNKSFVNFMKGVEVRAY</sequence>
<keyword evidence="5" id="KW-1185">Reference proteome</keyword>
<keyword evidence="2" id="KW-0315">Glutamine amidotransferase</keyword>
<dbReference type="SUPFAM" id="SSF53271">
    <property type="entry name" value="PRTase-like"/>
    <property type="match status" value="1"/>
</dbReference>
<proteinExistence type="predicted"/>